<comment type="caution">
    <text evidence="2">The sequence shown here is derived from an EMBL/GenBank/DDBJ whole genome shotgun (WGS) entry which is preliminary data.</text>
</comment>
<evidence type="ECO:0000256" key="1">
    <source>
        <dbReference type="SAM" id="MobiDB-lite"/>
    </source>
</evidence>
<keyword evidence="3" id="KW-1185">Reference proteome</keyword>
<dbReference type="EMBL" id="JAQIZT010000018">
    <property type="protein sequence ID" value="KAJ6956873.1"/>
    <property type="molecule type" value="Genomic_DNA"/>
</dbReference>
<accession>A0AAD6LA04</accession>
<evidence type="ECO:0000313" key="3">
    <source>
        <dbReference type="Proteomes" id="UP001164929"/>
    </source>
</evidence>
<dbReference type="Proteomes" id="UP001164929">
    <property type="component" value="Chromosome 18"/>
</dbReference>
<gene>
    <name evidence="2" type="ORF">NC653_038937</name>
</gene>
<evidence type="ECO:0000313" key="2">
    <source>
        <dbReference type="EMBL" id="KAJ6956873.1"/>
    </source>
</evidence>
<reference evidence="2 3" key="1">
    <citation type="journal article" date="2023" name="Mol. Ecol. Resour.">
        <title>Chromosome-level genome assembly of a triploid poplar Populus alba 'Berolinensis'.</title>
        <authorList>
            <person name="Chen S."/>
            <person name="Yu Y."/>
            <person name="Wang X."/>
            <person name="Wang S."/>
            <person name="Zhang T."/>
            <person name="Zhou Y."/>
            <person name="He R."/>
            <person name="Meng N."/>
            <person name="Wang Y."/>
            <person name="Liu W."/>
            <person name="Liu Z."/>
            <person name="Liu J."/>
            <person name="Guo Q."/>
            <person name="Huang H."/>
            <person name="Sederoff R.R."/>
            <person name="Wang G."/>
            <person name="Qu G."/>
            <person name="Chen S."/>
        </authorList>
    </citation>
    <scope>NUCLEOTIDE SEQUENCE [LARGE SCALE GENOMIC DNA]</scope>
    <source>
        <strain evidence="2">SC-2020</strain>
    </source>
</reference>
<name>A0AAD6LA04_9ROSI</name>
<dbReference type="AlphaFoldDB" id="A0AAD6LA04"/>
<protein>
    <submittedName>
        <fullName evidence="2">Uncharacterized protein</fullName>
    </submittedName>
</protein>
<feature type="compositionally biased region" description="Basic residues" evidence="1">
    <location>
        <begin position="41"/>
        <end position="53"/>
    </location>
</feature>
<organism evidence="2 3">
    <name type="scientific">Populus alba x Populus x berolinensis</name>
    <dbReference type="NCBI Taxonomy" id="444605"/>
    <lineage>
        <taxon>Eukaryota</taxon>
        <taxon>Viridiplantae</taxon>
        <taxon>Streptophyta</taxon>
        <taxon>Embryophyta</taxon>
        <taxon>Tracheophyta</taxon>
        <taxon>Spermatophyta</taxon>
        <taxon>Magnoliopsida</taxon>
        <taxon>eudicotyledons</taxon>
        <taxon>Gunneridae</taxon>
        <taxon>Pentapetalae</taxon>
        <taxon>rosids</taxon>
        <taxon>fabids</taxon>
        <taxon>Malpighiales</taxon>
        <taxon>Salicaceae</taxon>
        <taxon>Saliceae</taxon>
        <taxon>Populus</taxon>
    </lineage>
</organism>
<feature type="region of interest" description="Disordered" evidence="1">
    <location>
        <begin position="41"/>
        <end position="60"/>
    </location>
</feature>
<proteinExistence type="predicted"/>
<sequence length="60" mass="6845">MKCSPVYQPLTSVGLLHRSFCLKNKTLPVIHACSHRKKAIDLSKKKKNRKKIKNSLNSNI</sequence>